<dbReference type="Pfam" id="PF00155">
    <property type="entry name" value="Aminotran_1_2"/>
    <property type="match status" value="1"/>
</dbReference>
<evidence type="ECO:0000256" key="2">
    <source>
        <dbReference type="ARBA" id="ARBA00012224"/>
    </source>
</evidence>
<dbReference type="GO" id="GO:0047804">
    <property type="term" value="F:cysteine-S-conjugate beta-lyase activity"/>
    <property type="evidence" value="ECO:0007669"/>
    <property type="project" value="UniProtKB-EC"/>
</dbReference>
<dbReference type="OrthoDB" id="9802872at2"/>
<comment type="cofactor">
    <cofactor evidence="1">
        <name>pyridoxal 5'-phosphate</name>
        <dbReference type="ChEBI" id="CHEBI:597326"/>
    </cofactor>
</comment>
<dbReference type="InterPro" id="IPR027619">
    <property type="entry name" value="C-S_lyase_PatB-like"/>
</dbReference>
<dbReference type="EC" id="4.4.1.13" evidence="2"/>
<dbReference type="Gene3D" id="3.90.1150.10">
    <property type="entry name" value="Aspartate Aminotransferase, domain 1"/>
    <property type="match status" value="1"/>
</dbReference>
<sequence>MNITDFLKTYQIDRRQTDSVKWDGMKQAFGRADLLPLWIADTDFKVPAAVVAALQKVIAQGAYGYSMTPENYFAAYANWQQNHYGTEIHPEWLRYGTGVVQSLSTLINVLTQPQAAIMVLQPVYFPFMKVIEENDRQLVVSELKPVDHHYEMDFADIEQKIVANQVHLLINCSPHNPVGRVWSEAELERLLEICREHEVLLISDEIHHDLIVGPQRFISALSVKNGFYRDNLVMLDAASKTFNLAGLKSSHVVIPNPQMRARYDAYFARLAAPAGTYLGQVAALAAYQAGQDWLDGFLAVVRQNFAILKQLEKVQPQVKVYDLQGTYLAWVDLRRVIDPAKLKQVMLTDAKLAVNLGEMFGQSGRGFVRLNLATPPQNIKAAVARLQKVIENK</sequence>
<gene>
    <name evidence="7" type="ORF">FD21_GL000303</name>
</gene>
<evidence type="ECO:0000256" key="1">
    <source>
        <dbReference type="ARBA" id="ARBA00001933"/>
    </source>
</evidence>
<dbReference type="GO" id="GO:0030170">
    <property type="term" value="F:pyridoxal phosphate binding"/>
    <property type="evidence" value="ECO:0007669"/>
    <property type="project" value="InterPro"/>
</dbReference>
<evidence type="ECO:0000259" key="6">
    <source>
        <dbReference type="Pfam" id="PF00155"/>
    </source>
</evidence>
<dbReference type="STRING" id="1133569.FD21_GL000303"/>
<evidence type="ECO:0000256" key="4">
    <source>
        <dbReference type="ARBA" id="ARBA00023239"/>
    </source>
</evidence>
<evidence type="ECO:0000256" key="3">
    <source>
        <dbReference type="ARBA" id="ARBA00022898"/>
    </source>
</evidence>
<keyword evidence="7" id="KW-0808">Transferase</keyword>
<dbReference type="Gene3D" id="3.40.640.10">
    <property type="entry name" value="Type I PLP-dependent aspartate aminotransferase-like (Major domain)"/>
    <property type="match status" value="1"/>
</dbReference>
<keyword evidence="8" id="KW-1185">Reference proteome</keyword>
<accession>A0A0R2C5S4</accession>
<dbReference type="eggNOG" id="COG1168">
    <property type="taxonomic scope" value="Bacteria"/>
</dbReference>
<feature type="domain" description="Aminotransferase class I/classII large" evidence="6">
    <location>
        <begin position="44"/>
        <end position="386"/>
    </location>
</feature>
<dbReference type="Proteomes" id="UP000051576">
    <property type="component" value="Unassembled WGS sequence"/>
</dbReference>
<dbReference type="InterPro" id="IPR015422">
    <property type="entry name" value="PyrdxlP-dep_Trfase_small"/>
</dbReference>
<evidence type="ECO:0000313" key="8">
    <source>
        <dbReference type="Proteomes" id="UP000051576"/>
    </source>
</evidence>
<dbReference type="EMBL" id="AYYX01000123">
    <property type="protein sequence ID" value="KRM83091.1"/>
    <property type="molecule type" value="Genomic_DNA"/>
</dbReference>
<keyword evidence="4" id="KW-0456">Lyase</keyword>
<comment type="similarity">
    <text evidence="5">Belongs to the class-II pyridoxal-phosphate-dependent aminotransferase family. MalY/PatB cystathionine beta-lyase subfamily.</text>
</comment>
<dbReference type="InterPro" id="IPR015421">
    <property type="entry name" value="PyrdxlP-dep_Trfase_major"/>
</dbReference>
<dbReference type="RefSeq" id="WP_010581363.1">
    <property type="nucleotide sequence ID" value="NZ_AHYZ01000183.1"/>
</dbReference>
<dbReference type="PANTHER" id="PTHR43525">
    <property type="entry name" value="PROTEIN MALY"/>
    <property type="match status" value="1"/>
</dbReference>
<dbReference type="NCBIfam" id="TIGR04350">
    <property type="entry name" value="C_S_lyase_PatB"/>
    <property type="match status" value="1"/>
</dbReference>
<keyword evidence="7" id="KW-0032">Aminotransferase</keyword>
<dbReference type="CDD" id="cd00609">
    <property type="entry name" value="AAT_like"/>
    <property type="match status" value="1"/>
</dbReference>
<dbReference type="PATRIC" id="fig|1133569.4.peg.321"/>
<protein>
    <recommendedName>
        <fullName evidence="2">cysteine-S-conjugate beta-lyase</fullName>
        <ecNumber evidence="2">4.4.1.13</ecNumber>
    </recommendedName>
</protein>
<dbReference type="InterPro" id="IPR051798">
    <property type="entry name" value="Class-II_PLP-Dep_Aminotrans"/>
</dbReference>
<keyword evidence="3" id="KW-0663">Pyridoxal phosphate</keyword>
<evidence type="ECO:0000313" key="7">
    <source>
        <dbReference type="EMBL" id="KRM83091.1"/>
    </source>
</evidence>
<comment type="caution">
    <text evidence="7">The sequence shown here is derived from an EMBL/GenBank/DDBJ whole genome shotgun (WGS) entry which is preliminary data.</text>
</comment>
<dbReference type="PANTHER" id="PTHR43525:SF1">
    <property type="entry name" value="PROTEIN MALY"/>
    <property type="match status" value="1"/>
</dbReference>
<dbReference type="InterPro" id="IPR015424">
    <property type="entry name" value="PyrdxlP-dep_Trfase"/>
</dbReference>
<reference evidence="7 8" key="1">
    <citation type="journal article" date="2015" name="Genome Announc.">
        <title>Expanding the biotechnology potential of lactobacilli through comparative genomics of 213 strains and associated genera.</title>
        <authorList>
            <person name="Sun Z."/>
            <person name="Harris H.M."/>
            <person name="McCann A."/>
            <person name="Guo C."/>
            <person name="Argimon S."/>
            <person name="Zhang W."/>
            <person name="Yang X."/>
            <person name="Jeffery I.B."/>
            <person name="Cooney J.C."/>
            <person name="Kagawa T.F."/>
            <person name="Liu W."/>
            <person name="Song Y."/>
            <person name="Salvetti E."/>
            <person name="Wrobel A."/>
            <person name="Rasinkangas P."/>
            <person name="Parkhill J."/>
            <person name="Rea M.C."/>
            <person name="O'Sullivan O."/>
            <person name="Ritari J."/>
            <person name="Douillard F.P."/>
            <person name="Paul Ross R."/>
            <person name="Yang R."/>
            <person name="Briner A.E."/>
            <person name="Felis G.E."/>
            <person name="de Vos W.M."/>
            <person name="Barrangou R."/>
            <person name="Klaenhammer T.R."/>
            <person name="Caufield P.W."/>
            <person name="Cui Y."/>
            <person name="Zhang H."/>
            <person name="O'Toole P.W."/>
        </authorList>
    </citation>
    <scope>NUCLEOTIDE SEQUENCE [LARGE SCALE GENOMIC DNA]</scope>
    <source>
        <strain evidence="7 8">DSM 20605</strain>
    </source>
</reference>
<dbReference type="SUPFAM" id="SSF53383">
    <property type="entry name" value="PLP-dependent transferases"/>
    <property type="match status" value="1"/>
</dbReference>
<dbReference type="InterPro" id="IPR004839">
    <property type="entry name" value="Aminotransferase_I/II_large"/>
</dbReference>
<proteinExistence type="inferred from homology"/>
<dbReference type="AlphaFoldDB" id="A0A0R2C5S4"/>
<name>A0A0R2C5S4_9LACO</name>
<dbReference type="GO" id="GO:0008483">
    <property type="term" value="F:transaminase activity"/>
    <property type="evidence" value="ECO:0007669"/>
    <property type="project" value="UniProtKB-KW"/>
</dbReference>
<organism evidence="7 8">
    <name type="scientific">Liquorilactobacillus vini DSM 20605</name>
    <dbReference type="NCBI Taxonomy" id="1133569"/>
    <lineage>
        <taxon>Bacteria</taxon>
        <taxon>Bacillati</taxon>
        <taxon>Bacillota</taxon>
        <taxon>Bacilli</taxon>
        <taxon>Lactobacillales</taxon>
        <taxon>Lactobacillaceae</taxon>
        <taxon>Liquorilactobacillus</taxon>
    </lineage>
</organism>
<evidence type="ECO:0000256" key="5">
    <source>
        <dbReference type="ARBA" id="ARBA00037974"/>
    </source>
</evidence>